<dbReference type="EMBL" id="CP011025">
    <property type="protein sequence ID" value="ATC85494.1"/>
    <property type="molecule type" value="Genomic_DNA"/>
</dbReference>
<name>A0A290RZK6_9GAMM</name>
<dbReference type="AlphaFoldDB" id="A0A290RZK6"/>
<evidence type="ECO:0000313" key="1">
    <source>
        <dbReference type="EMBL" id="ATC85494.1"/>
    </source>
</evidence>
<evidence type="ECO:0000313" key="2">
    <source>
        <dbReference type="Proteomes" id="UP000016505"/>
    </source>
</evidence>
<gene>
    <name evidence="1" type="ORF">PARC_a0796</name>
</gene>
<accession>A0A290RZK6</accession>
<dbReference type="Proteomes" id="UP000016505">
    <property type="component" value="Chromosome I"/>
</dbReference>
<proteinExistence type="predicted"/>
<sequence>MINRFSIYLFKQYFAACLSKIGKQNHKYCFKHECEFSLNLRYYLFVLANQRTL</sequence>
<protein>
    <submittedName>
        <fullName evidence="1">Uncharacterized protein</fullName>
    </submittedName>
</protein>
<reference evidence="1 2" key="1">
    <citation type="journal article" date="2012" name="J. Bacteriol.">
        <title>Genome sequences of type strains of seven species of the marine bacterium Pseudoalteromonas.</title>
        <authorList>
            <person name="Xie B.B."/>
            <person name="Shu Y.L."/>
            <person name="Qin Q.L."/>
            <person name="Rong J.C."/>
            <person name="Zhang X.Y."/>
            <person name="Chen X.L."/>
            <person name="Shi M."/>
            <person name="He H.L."/>
            <person name="Zhou B.C."/>
            <person name="Zhang Y.Z."/>
        </authorList>
    </citation>
    <scope>NUCLEOTIDE SEQUENCE [LARGE SCALE GENOMIC DNA]</scope>
    <source>
        <strain evidence="1 2">A 37-1-2</strain>
    </source>
</reference>
<organism evidence="1 2">
    <name type="scientific">Pseudoalteromonas arctica A 37-1-2</name>
    <dbReference type="NCBI Taxonomy" id="1117313"/>
    <lineage>
        <taxon>Bacteria</taxon>
        <taxon>Pseudomonadati</taxon>
        <taxon>Pseudomonadota</taxon>
        <taxon>Gammaproteobacteria</taxon>
        <taxon>Alteromonadales</taxon>
        <taxon>Pseudoalteromonadaceae</taxon>
        <taxon>Pseudoalteromonas</taxon>
    </lineage>
</organism>
<dbReference type="KEGG" id="part:PARC_a0796"/>